<evidence type="ECO:0000313" key="2">
    <source>
        <dbReference type="Proteomes" id="UP000199400"/>
    </source>
</evidence>
<name>A0A1I1SSP5_9BACT</name>
<dbReference type="Gene3D" id="3.30.200.20">
    <property type="entry name" value="Phosphorylase Kinase, domain 1"/>
    <property type="match status" value="1"/>
</dbReference>
<keyword evidence="2" id="KW-1185">Reference proteome</keyword>
<evidence type="ECO:0008006" key="3">
    <source>
        <dbReference type="Google" id="ProtNLM"/>
    </source>
</evidence>
<gene>
    <name evidence="1" type="ORF">SAMN02745121_00242</name>
</gene>
<reference evidence="2" key="1">
    <citation type="submission" date="2016-10" db="EMBL/GenBank/DDBJ databases">
        <authorList>
            <person name="Varghese N."/>
            <person name="Submissions S."/>
        </authorList>
    </citation>
    <scope>NUCLEOTIDE SEQUENCE [LARGE SCALE GENOMIC DNA]</scope>
    <source>
        <strain evidence="2">ATCC 25963</strain>
    </source>
</reference>
<dbReference type="Proteomes" id="UP000199400">
    <property type="component" value="Unassembled WGS sequence"/>
</dbReference>
<accession>A0A1I1SSP5</accession>
<dbReference type="RefSeq" id="WP_096333329.1">
    <property type="nucleotide sequence ID" value="NZ_FOMX01000002.1"/>
</dbReference>
<dbReference type="InterPro" id="IPR011009">
    <property type="entry name" value="Kinase-like_dom_sf"/>
</dbReference>
<evidence type="ECO:0000313" key="1">
    <source>
        <dbReference type="EMBL" id="SFD49475.1"/>
    </source>
</evidence>
<dbReference type="SUPFAM" id="SSF56112">
    <property type="entry name" value="Protein kinase-like (PK-like)"/>
    <property type="match status" value="1"/>
</dbReference>
<dbReference type="STRING" id="54.SAMN02745121_00242"/>
<protein>
    <recommendedName>
        <fullName evidence="3">Protein kinase domain-containing protein</fullName>
    </recommendedName>
</protein>
<dbReference type="OrthoDB" id="5526150at2"/>
<dbReference type="EMBL" id="FOMX01000002">
    <property type="protein sequence ID" value="SFD49475.1"/>
    <property type="molecule type" value="Genomic_DNA"/>
</dbReference>
<proteinExistence type="predicted"/>
<sequence>MSLDRTLAATGAVIGADAGAWATGGLANGTAVDRYIVLGRLGAGAMGVVYSAHDQELDRRVALRPGSTRSTTNAAA</sequence>
<dbReference type="AlphaFoldDB" id="A0A1I1SSP5"/>
<organism evidence="1 2">
    <name type="scientific">Nannocystis exedens</name>
    <dbReference type="NCBI Taxonomy" id="54"/>
    <lineage>
        <taxon>Bacteria</taxon>
        <taxon>Pseudomonadati</taxon>
        <taxon>Myxococcota</taxon>
        <taxon>Polyangia</taxon>
        <taxon>Nannocystales</taxon>
        <taxon>Nannocystaceae</taxon>
        <taxon>Nannocystis</taxon>
    </lineage>
</organism>